<keyword evidence="3" id="KW-0804">Transcription</keyword>
<feature type="domain" description="SWIRM" evidence="9">
    <location>
        <begin position="493"/>
        <end position="590"/>
    </location>
</feature>
<reference evidence="12" key="1">
    <citation type="submission" date="2016-01" db="EMBL/GenBank/DDBJ databases">
        <title>Reference transcriptome for the parasite Schistocephalus solidus: insights into the molecular evolution of parasitism.</title>
        <authorList>
            <person name="Hebert F.O."/>
            <person name="Grambauer S."/>
            <person name="Barber I."/>
            <person name="Landry C.R."/>
            <person name="Aubin-Horth N."/>
        </authorList>
    </citation>
    <scope>NUCLEOTIDE SEQUENCE</scope>
</reference>
<evidence type="ECO:0000256" key="5">
    <source>
        <dbReference type="ARBA" id="ARBA00049655"/>
    </source>
</evidence>
<feature type="compositionally biased region" description="Low complexity" evidence="7">
    <location>
        <begin position="1278"/>
        <end position="1288"/>
    </location>
</feature>
<feature type="compositionally biased region" description="Acidic residues" evidence="7">
    <location>
        <begin position="1418"/>
        <end position="1439"/>
    </location>
</feature>
<dbReference type="Gene3D" id="1.10.10.10">
    <property type="entry name" value="Winged helix-like DNA-binding domain superfamily/Winged helix DNA-binding domain"/>
    <property type="match status" value="1"/>
</dbReference>
<proteinExistence type="inferred from homology"/>
<dbReference type="Pfam" id="PF16495">
    <property type="entry name" value="SWIRM-assoc_1"/>
    <property type="match status" value="1"/>
</dbReference>
<dbReference type="InterPro" id="IPR032451">
    <property type="entry name" value="SMARCC_C"/>
</dbReference>
<organism evidence="12">
    <name type="scientific">Schistocephalus solidus</name>
    <name type="common">Tapeworm</name>
    <dbReference type="NCBI Taxonomy" id="70667"/>
    <lineage>
        <taxon>Eukaryota</taxon>
        <taxon>Metazoa</taxon>
        <taxon>Spiralia</taxon>
        <taxon>Lophotrochozoa</taxon>
        <taxon>Platyhelminthes</taxon>
        <taxon>Cestoda</taxon>
        <taxon>Eucestoda</taxon>
        <taxon>Diphyllobothriidea</taxon>
        <taxon>Diphyllobothriidae</taxon>
        <taxon>Schistocephalus</taxon>
    </lineage>
</organism>
<dbReference type="GO" id="GO:0003677">
    <property type="term" value="F:DNA binding"/>
    <property type="evidence" value="ECO:0007669"/>
    <property type="project" value="UniProtKB-KW"/>
</dbReference>
<keyword evidence="6" id="KW-0175">Coiled coil</keyword>
<feature type="compositionally biased region" description="Basic and acidic residues" evidence="7">
    <location>
        <begin position="1500"/>
        <end position="1518"/>
    </location>
</feature>
<feature type="region of interest" description="Disordered" evidence="7">
    <location>
        <begin position="1190"/>
        <end position="1518"/>
    </location>
</feature>
<dbReference type="PROSITE" id="PS50090">
    <property type="entry name" value="MYB_LIKE"/>
    <property type="match status" value="1"/>
</dbReference>
<dbReference type="InterPro" id="IPR001005">
    <property type="entry name" value="SANT/Myb"/>
</dbReference>
<feature type="compositionally biased region" description="Low complexity" evidence="7">
    <location>
        <begin position="967"/>
        <end position="979"/>
    </location>
</feature>
<evidence type="ECO:0000256" key="4">
    <source>
        <dbReference type="ARBA" id="ARBA00023242"/>
    </source>
</evidence>
<dbReference type="GO" id="GO:0042393">
    <property type="term" value="F:histone binding"/>
    <property type="evidence" value="ECO:0007669"/>
    <property type="project" value="TreeGrafter"/>
</dbReference>
<dbReference type="Gene3D" id="1.10.10.60">
    <property type="entry name" value="Homeodomain-like"/>
    <property type="match status" value="1"/>
</dbReference>
<feature type="compositionally biased region" description="Polar residues" evidence="7">
    <location>
        <begin position="439"/>
        <end position="456"/>
    </location>
</feature>
<keyword evidence="1" id="KW-0805">Transcription regulation</keyword>
<feature type="compositionally biased region" description="Low complexity" evidence="7">
    <location>
        <begin position="1030"/>
        <end position="1042"/>
    </location>
</feature>
<dbReference type="FunFam" id="1.10.10.10:FF:000020">
    <property type="entry name" value="SWI/SNF complex subunit SMARCC2 isoform c"/>
    <property type="match status" value="1"/>
</dbReference>
<dbReference type="InterPro" id="IPR036388">
    <property type="entry name" value="WH-like_DNA-bd_sf"/>
</dbReference>
<evidence type="ECO:0000313" key="12">
    <source>
        <dbReference type="EMBL" id="JAP51654.1"/>
    </source>
</evidence>
<feature type="region of interest" description="Disordered" evidence="7">
    <location>
        <begin position="920"/>
        <end position="995"/>
    </location>
</feature>
<dbReference type="GO" id="GO:0045893">
    <property type="term" value="P:positive regulation of DNA-templated transcription"/>
    <property type="evidence" value="ECO:0007669"/>
    <property type="project" value="TreeGrafter"/>
</dbReference>
<dbReference type="PROSITE" id="PS52032">
    <property type="entry name" value="MARR_BRCT_CHROMO"/>
    <property type="match status" value="1"/>
</dbReference>
<evidence type="ECO:0000259" key="10">
    <source>
        <dbReference type="PROSITE" id="PS51293"/>
    </source>
</evidence>
<feature type="compositionally biased region" description="Pro residues" evidence="7">
    <location>
        <begin position="1289"/>
        <end position="1301"/>
    </location>
</feature>
<keyword evidence="4" id="KW-0539">Nucleus</keyword>
<dbReference type="CDD" id="cd00167">
    <property type="entry name" value="SANT"/>
    <property type="match status" value="1"/>
</dbReference>
<feature type="compositionally biased region" description="Polar residues" evidence="7">
    <location>
        <begin position="1324"/>
        <end position="1334"/>
    </location>
</feature>
<evidence type="ECO:0000256" key="6">
    <source>
        <dbReference type="SAM" id="Coils"/>
    </source>
</evidence>
<evidence type="ECO:0000259" key="8">
    <source>
        <dbReference type="PROSITE" id="PS50090"/>
    </source>
</evidence>
<keyword evidence="2" id="KW-0238">DNA-binding</keyword>
<dbReference type="EMBL" id="GEEE01011571">
    <property type="protein sequence ID" value="JAP51654.1"/>
    <property type="molecule type" value="Transcribed_RNA"/>
</dbReference>
<dbReference type="InterPro" id="IPR017884">
    <property type="entry name" value="SANT_dom"/>
</dbReference>
<dbReference type="InterPro" id="IPR032450">
    <property type="entry name" value="SMARCC_N"/>
</dbReference>
<protein>
    <submittedName>
        <fullName evidence="12">SWI/SNF complex subunit SMARCC2</fullName>
    </submittedName>
</protein>
<feature type="compositionally biased region" description="Low complexity" evidence="7">
    <location>
        <begin position="1440"/>
        <end position="1455"/>
    </location>
</feature>
<dbReference type="FunFam" id="1.10.10.60:FF:000014">
    <property type="entry name" value="SWI/SNF complex subunit SMARCC2 isoform C"/>
    <property type="match status" value="1"/>
</dbReference>
<dbReference type="PANTHER" id="PTHR12802">
    <property type="entry name" value="SWI/SNF COMPLEX-RELATED"/>
    <property type="match status" value="1"/>
</dbReference>
<feature type="compositionally biased region" description="Low complexity" evidence="7">
    <location>
        <begin position="1201"/>
        <end position="1218"/>
    </location>
</feature>
<dbReference type="Pfam" id="PF16498">
    <property type="entry name" value="SWIRM-assoc_3"/>
    <property type="match status" value="1"/>
</dbReference>
<evidence type="ECO:0000259" key="9">
    <source>
        <dbReference type="PROSITE" id="PS50934"/>
    </source>
</evidence>
<dbReference type="Pfam" id="PF04433">
    <property type="entry name" value="SWIRM"/>
    <property type="match status" value="1"/>
</dbReference>
<dbReference type="PROSITE" id="PS50934">
    <property type="entry name" value="SWIRM"/>
    <property type="match status" value="1"/>
</dbReference>
<feature type="domain" description="SANT" evidence="10">
    <location>
        <begin position="758"/>
        <end position="809"/>
    </location>
</feature>
<dbReference type="Pfam" id="PF16496">
    <property type="entry name" value="SWIRM-assoc_2"/>
    <property type="match status" value="1"/>
</dbReference>
<feature type="domain" description="Myb-like" evidence="8">
    <location>
        <begin position="755"/>
        <end position="805"/>
    </location>
</feature>
<feature type="compositionally biased region" description="Basic and acidic residues" evidence="7">
    <location>
        <begin position="921"/>
        <end position="946"/>
    </location>
</feature>
<feature type="compositionally biased region" description="Low complexity" evidence="7">
    <location>
        <begin position="1358"/>
        <end position="1371"/>
    </location>
</feature>
<dbReference type="InterPro" id="IPR032448">
    <property type="entry name" value="SWIRM-assoc"/>
</dbReference>
<dbReference type="SMART" id="SM00717">
    <property type="entry name" value="SANT"/>
    <property type="match status" value="1"/>
</dbReference>
<feature type="domain" description="Chromo" evidence="11">
    <location>
        <begin position="1"/>
        <end position="268"/>
    </location>
</feature>
<feature type="region of interest" description="Disordered" evidence="7">
    <location>
        <begin position="1020"/>
        <end position="1076"/>
    </location>
</feature>
<dbReference type="InterPro" id="IPR049898">
    <property type="entry name" value="MARR_BRCT_CHROMO"/>
</dbReference>
<dbReference type="Pfam" id="PF00249">
    <property type="entry name" value="Myb_DNA-binding"/>
    <property type="match status" value="1"/>
</dbReference>
<feature type="coiled-coil region" evidence="6">
    <location>
        <begin position="1109"/>
        <end position="1153"/>
    </location>
</feature>
<evidence type="ECO:0000256" key="1">
    <source>
        <dbReference type="ARBA" id="ARBA00023015"/>
    </source>
</evidence>
<sequence>RFYENPEIIANFDPVRTWLTRNHKKYTQSEPPTNKSLANLCYQLLTFQEQHYNKNVKDSAMKLPSRLFMDFKPGGSLCYIFLMCMKYRHDQGWRKLDFISTRTEKLHEMFDCVKRELANQRLWTKPSVYLTEMDESQAALLRETAIRMGLTLSKLPEQATHIIHRPPDGWCGDAREDSVSQTFRPIFKEGRGLMLHWLYAPGSFDTWHTNLPVEWPSDIDPEPRPPLGTPWEVDARWLLYSVEHHEWMIEEDFLAPNSMLRPRKSYTFDEFLDAASAQHAPSSQLTGAFSASSLSASAHSSAAVTPSSHSHHHQAAASTASGENASHKKKRRRSPSPSTTADYYNGSQSQHSLNSKKRRHGSNLPTSSSFSTKHSNSSSNTSSSRKVKKEDYLAMTPDTQKDDTTDTPDLTKELDDPEPPHKVTQAAMTPGTPILPSRGSRTSIATTELTGEQVNSPAGGLDDPNRTLDGSNGAEGGEQPVGDLSVIEQAHCIVIPSYSAWFDYNAIHGIERRALPEFFNGRNKSKTPEVYLAYRNFMVDTYRLNPQEYLTFTACRRNLTGDVCSILRVHAFLEQWGLINYQLAAPLFASGSAAGGSEAARLAVAASLGPPSTAHFHVLTDSASGLQPLGSQNQTALNAMAAAEAEKVAGEPTAAKTDPTTIADADPAKSLSAKLEVGALETTTAAAGTTGQQGMQSAPAVSAANAPPPLTVGDPAFRNDQYLSKPNQLTELAPPGTGAANGPTAETLSVNQVLVKGASKDGWTDQETLLLLEALEMYRDDWNKVAEHVGSRTQDECILHFLRLPIEDAYLEGDFVGTGAAPGLAGLANAAYPQPPFSRSGNPILSTVAFLAAVVDPRVAAAAAQAALKEYAQMRDEVPAGLLHEHKALIEAVVAEGRRDVDPAKFGLEELGIALSPTAAKTEELTAAEKQDSTKDSSTESKEHTAADTGDGANEKTGESTAAATGEPESLTSLEPSSETKIDATATAQVEEGKTSTTAAAVAEKMEVVDTQLNNVSAASIDMTSELPGEAKTATEATSEKTQQPATDAEAAPPPSAKCAVKEEATRTNSLPPNPDSLGTAAACALAAAATKARHLASVEEKRIKGLVAQLVETQLKKLDIKLKQFQELEAILEREHEMLEQARQQLMHERQAFHMEVIKTMENRARALVQQQQQQAAAAALQNASHVQPMKYLPQPPPSGQQQSPQQPQQQTGLTSGPPMPPYIQGGPGGGSAMVPEQHGPSGMMQYPPLIRGPPPTQHPGTPYIQPQQPHPHQHAPPHAQQQQLQQRPPPISGFPPSGMPPVLHTAPQTQQSQQPPAPLVISVSQAPNSAVQSSATTTSSPGVGQVFRPADGGQQASPAAPSLTTAPGADQSISVGAARPHVAPATEERADTQQAPLQQQQDQSEALQPMSRRTEEEDDDEADDDENEDDDKMDDESTVAPVSSVTTAAAEEPVVPPQPSPAEEAHQDKNVMPAVSTMQPLTLPAEGGSVTAPLGHEAAGDYLKREQQPFTEAGDR</sequence>
<dbReference type="GO" id="GO:0016514">
    <property type="term" value="C:SWI/SNF complex"/>
    <property type="evidence" value="ECO:0007669"/>
    <property type="project" value="TreeGrafter"/>
</dbReference>
<dbReference type="InterPro" id="IPR007526">
    <property type="entry name" value="SWIRM"/>
</dbReference>
<dbReference type="SUPFAM" id="SSF46689">
    <property type="entry name" value="Homeodomain-like"/>
    <property type="match status" value="2"/>
</dbReference>
<dbReference type="InterPro" id="IPR009057">
    <property type="entry name" value="Homeodomain-like_sf"/>
</dbReference>
<name>A0A0X3PIQ0_SCHSO</name>
<feature type="compositionally biased region" description="Polar residues" evidence="7">
    <location>
        <begin position="335"/>
        <end position="353"/>
    </location>
</feature>
<feature type="non-terminal residue" evidence="12">
    <location>
        <position position="1"/>
    </location>
</feature>
<feature type="compositionally biased region" description="Basic and acidic residues" evidence="7">
    <location>
        <begin position="399"/>
        <end position="421"/>
    </location>
</feature>
<evidence type="ECO:0000256" key="7">
    <source>
        <dbReference type="SAM" id="MobiDB-lite"/>
    </source>
</evidence>
<feature type="compositionally biased region" description="Low complexity" evidence="7">
    <location>
        <begin position="1307"/>
        <end position="1316"/>
    </location>
</feature>
<evidence type="ECO:0000259" key="11">
    <source>
        <dbReference type="PROSITE" id="PS52032"/>
    </source>
</evidence>
<accession>A0A0X3PIQ0</accession>
<comment type="similarity">
    <text evidence="5">Belongs to the SMARCC family.</text>
</comment>
<feature type="compositionally biased region" description="Low complexity" evidence="7">
    <location>
        <begin position="366"/>
        <end position="384"/>
    </location>
</feature>
<feature type="compositionally biased region" description="Low complexity" evidence="7">
    <location>
        <begin position="1395"/>
        <end position="1411"/>
    </location>
</feature>
<evidence type="ECO:0000256" key="2">
    <source>
        <dbReference type="ARBA" id="ARBA00023125"/>
    </source>
</evidence>
<dbReference type="PANTHER" id="PTHR12802:SF41">
    <property type="entry name" value="BRAHMA ASSOCIATED PROTEIN 155 KDA"/>
    <property type="match status" value="1"/>
</dbReference>
<dbReference type="PROSITE" id="PS51293">
    <property type="entry name" value="SANT"/>
    <property type="match status" value="1"/>
</dbReference>
<feature type="region of interest" description="Disordered" evidence="7">
    <location>
        <begin position="300"/>
        <end position="480"/>
    </location>
</feature>
<evidence type="ECO:0000256" key="3">
    <source>
        <dbReference type="ARBA" id="ARBA00023163"/>
    </source>
</evidence>
<gene>
    <name evidence="12" type="primary">SMRC2</name>
    <name evidence="12" type="ORF">TR152903</name>
</gene>